<gene>
    <name evidence="4" type="ORF">BRM9_1846</name>
    <name evidence="5" type="ORF">DSM1535_0029</name>
    <name evidence="6" type="ORF">MB9_0510</name>
</gene>
<organism evidence="5">
    <name type="scientific">Methanobacterium formicicum</name>
    <dbReference type="NCBI Taxonomy" id="2162"/>
    <lineage>
        <taxon>Archaea</taxon>
        <taxon>Methanobacteriati</taxon>
        <taxon>Methanobacteriota</taxon>
        <taxon>Methanomada group</taxon>
        <taxon>Methanobacteria</taxon>
        <taxon>Methanobacteriales</taxon>
        <taxon>Methanobacteriaceae</taxon>
        <taxon>Methanobacterium</taxon>
    </lineage>
</organism>
<dbReference type="SUPFAM" id="SSF52172">
    <property type="entry name" value="CheY-like"/>
    <property type="match status" value="1"/>
</dbReference>
<dbReference type="Gene3D" id="3.40.50.2300">
    <property type="match status" value="1"/>
</dbReference>
<dbReference type="RefSeq" id="WP_048071750.1">
    <property type="nucleotide sequence ID" value="NZ_CALCVY010000268.1"/>
</dbReference>
<reference evidence="5" key="2">
    <citation type="submission" date="2014-08" db="EMBL/GenBank/DDBJ databases">
        <authorList>
            <person name="Wibberg D."/>
        </authorList>
    </citation>
    <scope>NUCLEOTIDE SEQUENCE</scope>
</reference>
<dbReference type="EMBL" id="CP006933">
    <property type="protein sequence ID" value="AIS32654.1"/>
    <property type="molecule type" value="Genomic_DNA"/>
</dbReference>
<evidence type="ECO:0000256" key="1">
    <source>
        <dbReference type="ARBA" id="ARBA00022553"/>
    </source>
</evidence>
<evidence type="ECO:0000259" key="3">
    <source>
        <dbReference type="PROSITE" id="PS50110"/>
    </source>
</evidence>
<evidence type="ECO:0000313" key="7">
    <source>
        <dbReference type="Proteomes" id="UP000062768"/>
    </source>
</evidence>
<accession>A0A090I3W2</accession>
<dbReference type="PANTHER" id="PTHR44591:SF23">
    <property type="entry name" value="CHEY SUBFAMILY"/>
    <property type="match status" value="1"/>
</dbReference>
<dbReference type="InterPro" id="IPR050595">
    <property type="entry name" value="Bact_response_regulator"/>
</dbReference>
<dbReference type="Proteomes" id="UP000062768">
    <property type="component" value="Chromosome I"/>
</dbReference>
<dbReference type="AlphaFoldDB" id="A0A090I3W2"/>
<keyword evidence="1 2" id="KW-0597">Phosphoprotein</keyword>
<dbReference type="PATRIC" id="fig|2162.10.peg.530"/>
<dbReference type="Proteomes" id="UP000029661">
    <property type="component" value="Chromosome"/>
</dbReference>
<dbReference type="PROSITE" id="PS50110">
    <property type="entry name" value="RESPONSE_REGULATORY"/>
    <property type="match status" value="1"/>
</dbReference>
<dbReference type="KEGG" id="mfi:DSM1535_0029"/>
<dbReference type="EMBL" id="LN734822">
    <property type="protein sequence ID" value="CEL24157.1"/>
    <property type="molecule type" value="Genomic_DNA"/>
</dbReference>
<dbReference type="SMART" id="SM00448">
    <property type="entry name" value="REC"/>
    <property type="match status" value="1"/>
</dbReference>
<dbReference type="CDD" id="cd17534">
    <property type="entry name" value="REC_DC-like"/>
    <property type="match status" value="1"/>
</dbReference>
<dbReference type="GO" id="GO:0000160">
    <property type="term" value="P:phosphorelay signal transduction system"/>
    <property type="evidence" value="ECO:0007669"/>
    <property type="project" value="InterPro"/>
</dbReference>
<reference evidence="6" key="3">
    <citation type="submission" date="2014-09" db="EMBL/GenBank/DDBJ databases">
        <authorList>
            <person name="Bishop-Lilly K.A."/>
            <person name="Broomall S.M."/>
            <person name="Chain P.S."/>
            <person name="Chertkov O."/>
            <person name="Coyne S.R."/>
            <person name="Daligault H.E."/>
            <person name="Davenport K.W."/>
            <person name="Erkkila T."/>
            <person name="Frey K.G."/>
            <person name="Gibbons H.S."/>
            <person name="Gu W."/>
            <person name="Jaissle J."/>
            <person name="Johnson S.L."/>
            <person name="Koroleva G.I."/>
            <person name="Ladner J.T."/>
            <person name="Lo C.-C."/>
            <person name="Minogue T.D."/>
            <person name="Munk C."/>
            <person name="Palacios G.F."/>
            <person name="Redden C.L."/>
            <person name="Rosenzweig C.N."/>
            <person name="Scholz M.B."/>
            <person name="Teshima H."/>
            <person name="Xu Y."/>
        </authorList>
    </citation>
    <scope>NUCLEOTIDE SEQUENCE</scope>
    <source>
        <strain evidence="6">Mb9</strain>
    </source>
</reference>
<reference evidence="4" key="1">
    <citation type="submission" date="2013-12" db="EMBL/GenBank/DDBJ databases">
        <title>The complete genome sequence of Methanobacterium sp. BRM9.</title>
        <authorList>
            <consortium name="Pastoral Greenhouse Gas Research Consortium"/>
            <person name="Kelly W.J."/>
            <person name="Leahy S.C."/>
            <person name="Perry R."/>
            <person name="Li D."/>
            <person name="Altermann E."/>
            <person name="Lambie S.C."/>
            <person name="Attwood G.T."/>
        </authorList>
    </citation>
    <scope>NUCLEOTIDE SEQUENCE [LARGE SCALE GENOMIC DNA]</scope>
    <source>
        <strain evidence="4">BRM9</strain>
    </source>
</reference>
<name>A0A090I3W2_METFO</name>
<evidence type="ECO:0000313" key="5">
    <source>
        <dbReference type="EMBL" id="CEA12395.1"/>
    </source>
</evidence>
<feature type="modified residue" description="4-aspartylphosphate" evidence="2">
    <location>
        <position position="55"/>
    </location>
</feature>
<evidence type="ECO:0000313" key="4">
    <source>
        <dbReference type="EMBL" id="AIS32654.1"/>
    </source>
</evidence>
<proteinExistence type="predicted"/>
<dbReference type="Pfam" id="PF00072">
    <property type="entry name" value="Response_reg"/>
    <property type="match status" value="1"/>
</dbReference>
<feature type="domain" description="Response regulatory" evidence="3">
    <location>
        <begin position="5"/>
        <end position="120"/>
    </location>
</feature>
<dbReference type="GeneID" id="26738769"/>
<dbReference type="InterPro" id="IPR001789">
    <property type="entry name" value="Sig_transdc_resp-reg_receiver"/>
</dbReference>
<dbReference type="EMBL" id="LN515531">
    <property type="protein sequence ID" value="CEA12395.1"/>
    <property type="molecule type" value="Genomic_DNA"/>
</dbReference>
<dbReference type="KEGG" id="mfc:BRM9_1846"/>
<keyword evidence="7" id="KW-1185">Reference proteome</keyword>
<evidence type="ECO:0000313" key="6">
    <source>
        <dbReference type="EMBL" id="CEL24157.1"/>
    </source>
</evidence>
<evidence type="ECO:0000256" key="2">
    <source>
        <dbReference type="PROSITE-ProRule" id="PRU00169"/>
    </source>
</evidence>
<sequence length="158" mass="18250">MTDITIMLVEDEIIVAADVKNRLESMGYEVLGIFDTGEEAIQRAGELRPKLILMDIVLKGEMDGIDAAQKIRELYDIPIIYLTAYSDEKTLQRAKVTEPFGYVLKPFEDREIQSAMEMALYKHEMEKKLKASEEKYRKLVEKFLRVSTEILNELSKPE</sequence>
<protein>
    <submittedName>
        <fullName evidence="5">Putative PAS/PAC sensor protein</fullName>
    </submittedName>
    <submittedName>
        <fullName evidence="4">Response regulator domain-containing protein</fullName>
    </submittedName>
</protein>
<dbReference type="InterPro" id="IPR011006">
    <property type="entry name" value="CheY-like_superfamily"/>
</dbReference>
<dbReference type="PANTHER" id="PTHR44591">
    <property type="entry name" value="STRESS RESPONSE REGULATOR PROTEIN 1"/>
    <property type="match status" value="1"/>
</dbReference>
<dbReference type="STRING" id="2162.BRM9_1846"/>